<keyword evidence="6" id="KW-0545">Nucleotide biosynthesis</keyword>
<dbReference type="InterPro" id="IPR027417">
    <property type="entry name" value="P-loop_NTPase"/>
</dbReference>
<dbReference type="Proteomes" id="UP000000305">
    <property type="component" value="Unassembled WGS sequence"/>
</dbReference>
<evidence type="ECO:0000256" key="4">
    <source>
        <dbReference type="ARBA" id="ARBA00017144"/>
    </source>
</evidence>
<dbReference type="FunFam" id="3.40.50.300:FF:000679">
    <property type="entry name" value="Thymidylate kinase"/>
    <property type="match status" value="1"/>
</dbReference>
<dbReference type="PANTHER" id="PTHR10344:SF1">
    <property type="entry name" value="THYMIDYLATE KINASE"/>
    <property type="match status" value="1"/>
</dbReference>
<dbReference type="NCBIfam" id="TIGR00041">
    <property type="entry name" value="DTMP_kinase"/>
    <property type="match status" value="1"/>
</dbReference>
<keyword evidence="9" id="KW-0067">ATP-binding</keyword>
<dbReference type="SUPFAM" id="SSF52540">
    <property type="entry name" value="P-loop containing nucleoside triphosphate hydrolases"/>
    <property type="match status" value="1"/>
</dbReference>
<dbReference type="PhylomeDB" id="E9HMU5"/>
<comment type="similarity">
    <text evidence="2">Belongs to the thymidylate kinase family.</text>
</comment>
<organism evidence="11 12">
    <name type="scientific">Daphnia pulex</name>
    <name type="common">Water flea</name>
    <dbReference type="NCBI Taxonomy" id="6669"/>
    <lineage>
        <taxon>Eukaryota</taxon>
        <taxon>Metazoa</taxon>
        <taxon>Ecdysozoa</taxon>
        <taxon>Arthropoda</taxon>
        <taxon>Crustacea</taxon>
        <taxon>Branchiopoda</taxon>
        <taxon>Diplostraca</taxon>
        <taxon>Cladocera</taxon>
        <taxon>Anomopoda</taxon>
        <taxon>Daphniidae</taxon>
        <taxon>Daphnia</taxon>
    </lineage>
</organism>
<evidence type="ECO:0000256" key="6">
    <source>
        <dbReference type="ARBA" id="ARBA00022727"/>
    </source>
</evidence>
<dbReference type="FunCoup" id="E9HMU5">
    <property type="interactions" value="1505"/>
</dbReference>
<dbReference type="CDD" id="cd01672">
    <property type="entry name" value="TMPK"/>
    <property type="match status" value="1"/>
</dbReference>
<feature type="domain" description="Thymidylate kinase-like" evidence="10">
    <location>
        <begin position="10"/>
        <end position="186"/>
    </location>
</feature>
<keyword evidence="12" id="KW-1185">Reference proteome</keyword>
<dbReference type="GO" id="GO:0004798">
    <property type="term" value="F:dTMP kinase activity"/>
    <property type="evidence" value="ECO:0000318"/>
    <property type="project" value="GO_Central"/>
</dbReference>
<dbReference type="GO" id="GO:0006227">
    <property type="term" value="P:dUDP biosynthetic process"/>
    <property type="evidence" value="ECO:0000318"/>
    <property type="project" value="GO_Central"/>
</dbReference>
<sequence>MIKRGALIVLEGCDRSGKTTQCQKAIRWLQESNKEAHLMRFPDRSTIIGSLINKYLECSTELDDHAIHLLFSANRWELLPDIKKLLQKGTNVIVDRYSYSGIAFSASKPNMDLRWCQQSDSGLLKPDLVIFLDINPVEAQTRGQYGSERYENLEMQKIVRSNYLKLQDESWRVVDASRSMEEVWRDVCRLVQEALDNITPDSALWKPKTATF</sequence>
<gene>
    <name evidence="11" type="ORF">DAPPUDRAFT_331571</name>
</gene>
<dbReference type="Gene3D" id="3.40.50.300">
    <property type="entry name" value="P-loop containing nucleotide triphosphate hydrolases"/>
    <property type="match status" value="1"/>
</dbReference>
<evidence type="ECO:0000256" key="5">
    <source>
        <dbReference type="ARBA" id="ARBA00022679"/>
    </source>
</evidence>
<keyword evidence="8" id="KW-0418">Kinase</keyword>
<comment type="pathway">
    <text evidence="1">Pyrimidine metabolism; dTTP biosynthesis.</text>
</comment>
<dbReference type="OrthoDB" id="425602at2759"/>
<protein>
    <recommendedName>
        <fullName evidence="4">Thymidylate kinase</fullName>
        <ecNumber evidence="3">2.7.4.9</ecNumber>
    </recommendedName>
</protein>
<dbReference type="PROSITE" id="PS01331">
    <property type="entry name" value="THYMIDYLATE_KINASE"/>
    <property type="match status" value="1"/>
</dbReference>
<dbReference type="STRING" id="6669.E9HMU5"/>
<evidence type="ECO:0000256" key="2">
    <source>
        <dbReference type="ARBA" id="ARBA00009776"/>
    </source>
</evidence>
<evidence type="ECO:0000256" key="8">
    <source>
        <dbReference type="ARBA" id="ARBA00022777"/>
    </source>
</evidence>
<evidence type="ECO:0000256" key="3">
    <source>
        <dbReference type="ARBA" id="ARBA00012980"/>
    </source>
</evidence>
<dbReference type="AlphaFoldDB" id="E9HMU5"/>
<accession>E9HMU5</accession>
<evidence type="ECO:0000256" key="9">
    <source>
        <dbReference type="ARBA" id="ARBA00022840"/>
    </source>
</evidence>
<dbReference type="GO" id="GO:0004550">
    <property type="term" value="F:nucleoside diphosphate kinase activity"/>
    <property type="evidence" value="ECO:0000318"/>
    <property type="project" value="GO_Central"/>
</dbReference>
<dbReference type="EMBL" id="GL732690">
    <property type="protein sequence ID" value="EFX66927.1"/>
    <property type="molecule type" value="Genomic_DNA"/>
</dbReference>
<dbReference type="InParanoid" id="E9HMU5"/>
<dbReference type="HAMAP" id="MF_00165">
    <property type="entry name" value="Thymidylate_kinase"/>
    <property type="match status" value="1"/>
</dbReference>
<evidence type="ECO:0000256" key="7">
    <source>
        <dbReference type="ARBA" id="ARBA00022741"/>
    </source>
</evidence>
<evidence type="ECO:0000313" key="11">
    <source>
        <dbReference type="EMBL" id="EFX66927.1"/>
    </source>
</evidence>
<dbReference type="InterPro" id="IPR018094">
    <property type="entry name" value="Thymidylate_kinase"/>
</dbReference>
<dbReference type="OMA" id="YWHQFDA"/>
<dbReference type="EC" id="2.7.4.9" evidence="3"/>
<dbReference type="HOGENOM" id="CLU_049131_3_2_1"/>
<name>E9HMU5_DAPPU</name>
<dbReference type="Pfam" id="PF02223">
    <property type="entry name" value="Thymidylate_kin"/>
    <property type="match status" value="1"/>
</dbReference>
<dbReference type="PANTHER" id="PTHR10344">
    <property type="entry name" value="THYMIDYLATE KINASE"/>
    <property type="match status" value="1"/>
</dbReference>
<keyword evidence="5" id="KW-0808">Transferase</keyword>
<evidence type="ECO:0000313" key="12">
    <source>
        <dbReference type="Proteomes" id="UP000000305"/>
    </source>
</evidence>
<dbReference type="InterPro" id="IPR018095">
    <property type="entry name" value="Thymidylate_kin_CS"/>
</dbReference>
<dbReference type="InterPro" id="IPR039430">
    <property type="entry name" value="Thymidylate_kin-like_dom"/>
</dbReference>
<dbReference type="GO" id="GO:0005739">
    <property type="term" value="C:mitochondrion"/>
    <property type="evidence" value="ECO:0000318"/>
    <property type="project" value="GO_Central"/>
</dbReference>
<dbReference type="GO" id="GO:0005524">
    <property type="term" value="F:ATP binding"/>
    <property type="evidence" value="ECO:0007669"/>
    <property type="project" value="UniProtKB-KW"/>
</dbReference>
<reference evidence="11 12" key="1">
    <citation type="journal article" date="2011" name="Science">
        <title>The ecoresponsive genome of Daphnia pulex.</title>
        <authorList>
            <person name="Colbourne J.K."/>
            <person name="Pfrender M.E."/>
            <person name="Gilbert D."/>
            <person name="Thomas W.K."/>
            <person name="Tucker A."/>
            <person name="Oakley T.H."/>
            <person name="Tokishita S."/>
            <person name="Aerts A."/>
            <person name="Arnold G.J."/>
            <person name="Basu M.K."/>
            <person name="Bauer D.J."/>
            <person name="Caceres C.E."/>
            <person name="Carmel L."/>
            <person name="Casola C."/>
            <person name="Choi J.H."/>
            <person name="Detter J.C."/>
            <person name="Dong Q."/>
            <person name="Dusheyko S."/>
            <person name="Eads B.D."/>
            <person name="Frohlich T."/>
            <person name="Geiler-Samerotte K.A."/>
            <person name="Gerlach D."/>
            <person name="Hatcher P."/>
            <person name="Jogdeo S."/>
            <person name="Krijgsveld J."/>
            <person name="Kriventseva E.V."/>
            <person name="Kultz D."/>
            <person name="Laforsch C."/>
            <person name="Lindquist E."/>
            <person name="Lopez J."/>
            <person name="Manak J.R."/>
            <person name="Muller J."/>
            <person name="Pangilinan J."/>
            <person name="Patwardhan R.P."/>
            <person name="Pitluck S."/>
            <person name="Pritham E.J."/>
            <person name="Rechtsteiner A."/>
            <person name="Rho M."/>
            <person name="Rogozin I.B."/>
            <person name="Sakarya O."/>
            <person name="Salamov A."/>
            <person name="Schaack S."/>
            <person name="Shapiro H."/>
            <person name="Shiga Y."/>
            <person name="Skalitzky C."/>
            <person name="Smith Z."/>
            <person name="Souvorov A."/>
            <person name="Sung W."/>
            <person name="Tang Z."/>
            <person name="Tsuchiya D."/>
            <person name="Tu H."/>
            <person name="Vos H."/>
            <person name="Wang M."/>
            <person name="Wolf Y.I."/>
            <person name="Yamagata H."/>
            <person name="Yamada T."/>
            <person name="Ye Y."/>
            <person name="Shaw J.R."/>
            <person name="Andrews J."/>
            <person name="Crease T.J."/>
            <person name="Tang H."/>
            <person name="Lucas S.M."/>
            <person name="Robertson H.M."/>
            <person name="Bork P."/>
            <person name="Koonin E.V."/>
            <person name="Zdobnov E.M."/>
            <person name="Grigoriev I.V."/>
            <person name="Lynch M."/>
            <person name="Boore J.L."/>
        </authorList>
    </citation>
    <scope>NUCLEOTIDE SEQUENCE [LARGE SCALE GENOMIC DNA]</scope>
</reference>
<dbReference type="GO" id="GO:0005634">
    <property type="term" value="C:nucleus"/>
    <property type="evidence" value="ECO:0000318"/>
    <property type="project" value="GO_Central"/>
</dbReference>
<dbReference type="GO" id="GO:0006235">
    <property type="term" value="P:dTTP biosynthetic process"/>
    <property type="evidence" value="ECO:0000318"/>
    <property type="project" value="GO_Central"/>
</dbReference>
<dbReference type="GO" id="GO:0005737">
    <property type="term" value="C:cytoplasm"/>
    <property type="evidence" value="ECO:0000318"/>
    <property type="project" value="GO_Central"/>
</dbReference>
<dbReference type="KEGG" id="dpx:DAPPUDRAFT_331571"/>
<keyword evidence="7" id="KW-0547">Nucleotide-binding</keyword>
<dbReference type="eggNOG" id="KOG3327">
    <property type="taxonomic scope" value="Eukaryota"/>
</dbReference>
<evidence type="ECO:0000259" key="10">
    <source>
        <dbReference type="Pfam" id="PF02223"/>
    </source>
</evidence>
<dbReference type="GO" id="GO:0006233">
    <property type="term" value="P:dTDP biosynthetic process"/>
    <property type="evidence" value="ECO:0000318"/>
    <property type="project" value="GO_Central"/>
</dbReference>
<evidence type="ECO:0000256" key="1">
    <source>
        <dbReference type="ARBA" id="ARBA00004992"/>
    </source>
</evidence>
<proteinExistence type="inferred from homology"/>